<dbReference type="SUPFAM" id="SSF52413">
    <property type="entry name" value="UDP-glucose/GDP-mannose dehydrogenase C-terminal domain"/>
    <property type="match status" value="1"/>
</dbReference>
<organism evidence="5 6">
    <name type="scientific">Corynebacterium epidermidicanis</name>
    <dbReference type="NCBI Taxonomy" id="1050174"/>
    <lineage>
        <taxon>Bacteria</taxon>
        <taxon>Bacillati</taxon>
        <taxon>Actinomycetota</taxon>
        <taxon>Actinomycetes</taxon>
        <taxon>Mycobacteriales</taxon>
        <taxon>Corynebacteriaceae</taxon>
        <taxon>Corynebacterium</taxon>
    </lineage>
</organism>
<keyword evidence="1 5" id="KW-0560">Oxidoreductase</keyword>
<dbReference type="Pfam" id="PF03720">
    <property type="entry name" value="UDPG_MGDP_dh_C"/>
    <property type="match status" value="1"/>
</dbReference>
<proteinExistence type="inferred from homology"/>
<dbReference type="PANTHER" id="PTHR43491:SF1">
    <property type="entry name" value="UDP-N-ACETYL-D-MANNOSAMINE DEHYDROGENASE"/>
    <property type="match status" value="1"/>
</dbReference>
<keyword evidence="6" id="KW-1185">Reference proteome</keyword>
<dbReference type="InterPro" id="IPR028359">
    <property type="entry name" value="UDP_ManNAc/GlcNAc_DH"/>
</dbReference>
<dbReference type="NCBIfam" id="TIGR03026">
    <property type="entry name" value="NDP-sugDHase"/>
    <property type="match status" value="1"/>
</dbReference>
<dbReference type="PIRSF" id="PIRSF000124">
    <property type="entry name" value="UDPglc_GDPman_dh"/>
    <property type="match status" value="1"/>
</dbReference>
<dbReference type="AlphaFoldDB" id="A0A0G3GT42"/>
<dbReference type="GO" id="GO:0016628">
    <property type="term" value="F:oxidoreductase activity, acting on the CH-CH group of donors, NAD or NADP as acceptor"/>
    <property type="evidence" value="ECO:0007669"/>
    <property type="project" value="InterPro"/>
</dbReference>
<dbReference type="EC" id="1.1.1.336" evidence="5"/>
<dbReference type="GO" id="GO:0089714">
    <property type="term" value="F:UDP-N-acetyl-D-mannosamine dehydrogenase activity"/>
    <property type="evidence" value="ECO:0007669"/>
    <property type="project" value="UniProtKB-EC"/>
</dbReference>
<feature type="domain" description="UDP-glucose/GDP-mannose dehydrogenase C-terminal" evidence="4">
    <location>
        <begin position="319"/>
        <end position="418"/>
    </location>
</feature>
<dbReference type="InterPro" id="IPR036291">
    <property type="entry name" value="NAD(P)-bd_dom_sf"/>
</dbReference>
<dbReference type="EMBL" id="CP011541">
    <property type="protein sequence ID" value="AKK02032.1"/>
    <property type="molecule type" value="Genomic_DNA"/>
</dbReference>
<dbReference type="OrthoDB" id="5193947at2"/>
<dbReference type="PIRSF" id="PIRSF500136">
    <property type="entry name" value="UDP_ManNAc_DH"/>
    <property type="match status" value="1"/>
</dbReference>
<dbReference type="SUPFAM" id="SSF48179">
    <property type="entry name" value="6-phosphogluconate dehydrogenase C-terminal domain-like"/>
    <property type="match status" value="1"/>
</dbReference>
<dbReference type="InterPro" id="IPR036220">
    <property type="entry name" value="UDP-Glc/GDP-Man_DH_C_sf"/>
</dbReference>
<comment type="similarity">
    <text evidence="3">Belongs to the UDP-glucose/GDP-mannose dehydrogenase family.</text>
</comment>
<dbReference type="PANTHER" id="PTHR43491">
    <property type="entry name" value="UDP-N-ACETYL-D-MANNOSAMINE DEHYDROGENASE"/>
    <property type="match status" value="1"/>
</dbReference>
<dbReference type="InterPro" id="IPR014026">
    <property type="entry name" value="UDP-Glc/GDP-Man_DH_dimer"/>
</dbReference>
<dbReference type="InterPro" id="IPR014027">
    <property type="entry name" value="UDP-Glc/GDP-Man_DH_C"/>
</dbReference>
<dbReference type="NCBIfam" id="NF008286">
    <property type="entry name" value="PRK11064.1"/>
    <property type="match status" value="1"/>
</dbReference>
<evidence type="ECO:0000256" key="3">
    <source>
        <dbReference type="PIRNR" id="PIRNR000124"/>
    </source>
</evidence>
<dbReference type="SUPFAM" id="SSF51735">
    <property type="entry name" value="NAD(P)-binding Rossmann-fold domains"/>
    <property type="match status" value="1"/>
</dbReference>
<dbReference type="Pfam" id="PF03721">
    <property type="entry name" value="UDPG_MGDP_dh_N"/>
    <property type="match status" value="1"/>
</dbReference>
<dbReference type="RefSeq" id="WP_047239326.1">
    <property type="nucleotide sequence ID" value="NZ_CP011541.1"/>
</dbReference>
<evidence type="ECO:0000256" key="1">
    <source>
        <dbReference type="ARBA" id="ARBA00023002"/>
    </source>
</evidence>
<evidence type="ECO:0000313" key="5">
    <source>
        <dbReference type="EMBL" id="AKK02032.1"/>
    </source>
</evidence>
<dbReference type="InterPro" id="IPR008927">
    <property type="entry name" value="6-PGluconate_DH-like_C_sf"/>
</dbReference>
<evidence type="ECO:0000256" key="2">
    <source>
        <dbReference type="ARBA" id="ARBA00023027"/>
    </source>
</evidence>
<evidence type="ECO:0000259" key="4">
    <source>
        <dbReference type="SMART" id="SM00984"/>
    </source>
</evidence>
<evidence type="ECO:0000313" key="6">
    <source>
        <dbReference type="Proteomes" id="UP000035368"/>
    </source>
</evidence>
<dbReference type="Gene3D" id="1.20.5.100">
    <property type="entry name" value="Cytochrome c1, transmembrane anchor, C-terminal"/>
    <property type="match status" value="1"/>
</dbReference>
<dbReference type="InterPro" id="IPR017476">
    <property type="entry name" value="UDP-Glc/GDP-Man"/>
</dbReference>
<accession>A0A0G3GT42</accession>
<dbReference type="STRING" id="1050174.CEPID_00690"/>
<dbReference type="PATRIC" id="fig|1050174.4.peg.146"/>
<dbReference type="Pfam" id="PF00984">
    <property type="entry name" value="UDPG_MGDP_dh"/>
    <property type="match status" value="1"/>
</dbReference>
<dbReference type="KEGG" id="cei:CEPID_00690"/>
<dbReference type="Proteomes" id="UP000035368">
    <property type="component" value="Chromosome"/>
</dbReference>
<dbReference type="SMART" id="SM00984">
    <property type="entry name" value="UDPG_MGDP_dh_C"/>
    <property type="match status" value="1"/>
</dbReference>
<reference evidence="5 6" key="1">
    <citation type="submission" date="2015-05" db="EMBL/GenBank/DDBJ databases">
        <title>Complete genome sequence of Corynebacterium epidermidicanis DSM 45586, isolated from the skin of a dog suffering from pruritus.</title>
        <authorList>
            <person name="Ruckert C."/>
            <person name="Albersmeier A."/>
            <person name="Winkler A."/>
            <person name="Tauch A."/>
        </authorList>
    </citation>
    <scope>NUCLEOTIDE SEQUENCE [LARGE SCALE GENOMIC DNA]</scope>
    <source>
        <strain evidence="5 6">DSM 45586</strain>
    </source>
</reference>
<dbReference type="GO" id="GO:0051287">
    <property type="term" value="F:NAD binding"/>
    <property type="evidence" value="ECO:0007669"/>
    <property type="project" value="InterPro"/>
</dbReference>
<sequence length="418" mass="45600">MSEFPHVAFVGLGYIGLPTAVTMALNGVKVTGVDVNQNTVDRVNEGKVTIVEPGLEEALQKVVAAGNLTATTEMVHADVYIIAVPTPFKDDHEGDLSYIMSAASNIAPQLQGDELVILESTSPPLTTEKMAAKILELRPDLAAHRDGESSDKPVIYFAHCPERILPGYAMEELVTNDRIIGGMSEEATKRATAVYKSFCRGELLGTTATTAELAKLTENSFRDVNIAFANELSLICDKLGVDVWELIELANHHPRVNILQPGPGVGGHCIAVDPWFIVSSDRENSNLIRTAREVNDGKPIWVMNKVKQALVTTENPVIATLGLAFKANIDDLRESPALNITKQLAEELPNERILAVEPNVSELPSRLHDYNNIELVDTKTALEQANIIVLLVDHKEFYDVPATALADKTVVDTKGLWR</sequence>
<dbReference type="GO" id="GO:0000271">
    <property type="term" value="P:polysaccharide biosynthetic process"/>
    <property type="evidence" value="ECO:0007669"/>
    <property type="project" value="InterPro"/>
</dbReference>
<keyword evidence="2" id="KW-0520">NAD</keyword>
<protein>
    <submittedName>
        <fullName evidence="5">Nucleotide sugar dehydrogenase</fullName>
        <ecNumber evidence="5">1.1.1.336</ecNumber>
    </submittedName>
</protein>
<gene>
    <name evidence="5" type="primary">epsD</name>
    <name evidence="5" type="ORF">CEPID_00690</name>
</gene>
<dbReference type="InterPro" id="IPR001732">
    <property type="entry name" value="UDP-Glc/GDP-Man_DH_N"/>
</dbReference>
<dbReference type="Gene3D" id="3.40.50.720">
    <property type="entry name" value="NAD(P)-binding Rossmann-like Domain"/>
    <property type="match status" value="2"/>
</dbReference>
<name>A0A0G3GT42_9CORY</name>